<dbReference type="RefSeq" id="WP_271165930.1">
    <property type="nucleotide sequence ID" value="NZ_BSFD01000011.1"/>
</dbReference>
<reference evidence="3" key="2">
    <citation type="submission" date="2023-01" db="EMBL/GenBank/DDBJ databases">
        <authorList>
            <person name="Sun Q."/>
            <person name="Evtushenko L."/>
        </authorList>
    </citation>
    <scope>NUCLEOTIDE SEQUENCE</scope>
    <source>
        <strain evidence="3">VKM B-1499</strain>
    </source>
</reference>
<dbReference type="InterPro" id="IPR007607">
    <property type="entry name" value="BacA/B"/>
</dbReference>
<reference evidence="3" key="1">
    <citation type="journal article" date="2014" name="Int. J. Syst. Evol. Microbiol.">
        <title>Complete genome of a new Firmicutes species belonging to the dominant human colonic microbiota ('Ruminococcus bicirculans') reveals two chromosomes and a selective capacity to utilize plant glucans.</title>
        <authorList>
            <consortium name="NISC Comparative Sequencing Program"/>
            <person name="Wegmann U."/>
            <person name="Louis P."/>
            <person name="Goesmann A."/>
            <person name="Henrissat B."/>
            <person name="Duncan S.H."/>
            <person name="Flint H.J."/>
        </authorList>
    </citation>
    <scope>NUCLEOTIDE SEQUENCE</scope>
    <source>
        <strain evidence="3">VKM B-1499</strain>
    </source>
</reference>
<comment type="similarity">
    <text evidence="1">Belongs to the bactofilin family.</text>
</comment>
<evidence type="ECO:0000256" key="1">
    <source>
        <dbReference type="ARBA" id="ARBA00044755"/>
    </source>
</evidence>
<keyword evidence="4" id="KW-1185">Reference proteome</keyword>
<evidence type="ECO:0000256" key="2">
    <source>
        <dbReference type="SAM" id="MobiDB-lite"/>
    </source>
</evidence>
<proteinExistence type="inferred from homology"/>
<evidence type="ECO:0000313" key="4">
    <source>
        <dbReference type="Proteomes" id="UP001143509"/>
    </source>
</evidence>
<dbReference type="Pfam" id="PF04519">
    <property type="entry name" value="Bactofilin"/>
    <property type="match status" value="1"/>
</dbReference>
<accession>A0ABQ5TAU1</accession>
<sequence>MFNKTNKAPAPAPSPRPTSPVIPPLPDMPSAPRAGVAPSTPSPVPTGRGLSTLSSDLVFEGNVSGAGDLQIDGQVKGDVRVGRLIVGETGAVEGNVQADYIEVRGRIVGGVLGKQVKLVATAYVDGDITAEQLSIDVGAFFQGRVAQGQRQAPAPAAVTPVAPQPAPAPIASPVASPAPVVVASASDASSDKPTEKAAV</sequence>
<name>A0ABQ5TAU1_9CAUL</name>
<gene>
    <name evidence="3" type="ORF">GCM10017620_27200</name>
</gene>
<protein>
    <recommendedName>
        <fullName evidence="5">Polymer-forming cytoskeletal protein</fullName>
    </recommendedName>
</protein>
<comment type="caution">
    <text evidence="3">The sequence shown here is derived from an EMBL/GenBank/DDBJ whole genome shotgun (WGS) entry which is preliminary data.</text>
</comment>
<evidence type="ECO:0008006" key="5">
    <source>
        <dbReference type="Google" id="ProtNLM"/>
    </source>
</evidence>
<dbReference type="PANTHER" id="PTHR35024">
    <property type="entry name" value="HYPOTHETICAL CYTOSOLIC PROTEIN"/>
    <property type="match status" value="1"/>
</dbReference>
<feature type="compositionally biased region" description="Pro residues" evidence="2">
    <location>
        <begin position="10"/>
        <end position="29"/>
    </location>
</feature>
<dbReference type="EMBL" id="BSFD01000011">
    <property type="protein sequence ID" value="GLK49746.1"/>
    <property type="molecule type" value="Genomic_DNA"/>
</dbReference>
<organism evidence="3 4">
    <name type="scientific">Brevundimonas intermedia</name>
    <dbReference type="NCBI Taxonomy" id="74315"/>
    <lineage>
        <taxon>Bacteria</taxon>
        <taxon>Pseudomonadati</taxon>
        <taxon>Pseudomonadota</taxon>
        <taxon>Alphaproteobacteria</taxon>
        <taxon>Caulobacterales</taxon>
        <taxon>Caulobacteraceae</taxon>
        <taxon>Brevundimonas</taxon>
    </lineage>
</organism>
<dbReference type="Proteomes" id="UP001143509">
    <property type="component" value="Unassembled WGS sequence"/>
</dbReference>
<dbReference type="PANTHER" id="PTHR35024:SF4">
    <property type="entry name" value="POLYMER-FORMING CYTOSKELETAL PROTEIN"/>
    <property type="match status" value="1"/>
</dbReference>
<feature type="region of interest" description="Disordered" evidence="2">
    <location>
        <begin position="154"/>
        <end position="174"/>
    </location>
</feature>
<feature type="region of interest" description="Disordered" evidence="2">
    <location>
        <begin position="1"/>
        <end position="49"/>
    </location>
</feature>
<evidence type="ECO:0000313" key="3">
    <source>
        <dbReference type="EMBL" id="GLK49746.1"/>
    </source>
</evidence>